<dbReference type="Proteomes" id="UP000030742">
    <property type="component" value="Unassembled WGS sequence"/>
</dbReference>
<name>U4UAY9_DENPD</name>
<evidence type="ECO:0000259" key="2">
    <source>
        <dbReference type="Pfam" id="PF19018"/>
    </source>
</evidence>
<keyword evidence="1" id="KW-0472">Membrane</keyword>
<gene>
    <name evidence="3" type="ORF">D910_04525</name>
</gene>
<dbReference type="EMBL" id="KB631922">
    <property type="protein sequence ID" value="ERL87125.1"/>
    <property type="molecule type" value="Genomic_DNA"/>
</dbReference>
<proteinExistence type="predicted"/>
<protein>
    <recommendedName>
        <fullName evidence="2">Vanin C-terminal domain-containing protein</fullName>
    </recommendedName>
</protein>
<dbReference type="AlphaFoldDB" id="U4UAY9"/>
<sequence>MVEKYTETLVAFNGGSQFADKFCAVVACLNQDVASCGVRPLVAYATVFRQITVWGQWEARDEEFYRPISLRGNLEPAYNATYQQSRTNETVGVNFNMTVPVNNVVVFGLFVRSAAPISFTLSVGLLSMIVFIQGIA</sequence>
<dbReference type="InterPro" id="IPR043957">
    <property type="entry name" value="Vanin_C"/>
</dbReference>
<keyword evidence="1" id="KW-1133">Transmembrane helix</keyword>
<feature type="domain" description="Vanin C-terminal" evidence="2">
    <location>
        <begin position="8"/>
        <end position="113"/>
    </location>
</feature>
<reference evidence="3 4" key="1">
    <citation type="journal article" date="2013" name="Genome Biol.">
        <title>Draft genome of the mountain pine beetle, Dendroctonus ponderosae Hopkins, a major forest pest.</title>
        <authorList>
            <person name="Keeling C.I."/>
            <person name="Yuen M.M."/>
            <person name="Liao N.Y."/>
            <person name="Docking T.R."/>
            <person name="Chan S.K."/>
            <person name="Taylor G.A."/>
            <person name="Palmquist D.L."/>
            <person name="Jackman S.D."/>
            <person name="Nguyen A."/>
            <person name="Li M."/>
            <person name="Henderson H."/>
            <person name="Janes J.K."/>
            <person name="Zhao Y."/>
            <person name="Pandoh P."/>
            <person name="Moore R."/>
            <person name="Sperling F.A."/>
            <person name="Huber D.P."/>
            <person name="Birol I."/>
            <person name="Jones S.J."/>
            <person name="Bohlmann J."/>
        </authorList>
    </citation>
    <scope>NUCLEOTIDE SEQUENCE</scope>
</reference>
<organism evidence="3 4">
    <name type="scientific">Dendroctonus ponderosae</name>
    <name type="common">Mountain pine beetle</name>
    <dbReference type="NCBI Taxonomy" id="77166"/>
    <lineage>
        <taxon>Eukaryota</taxon>
        <taxon>Metazoa</taxon>
        <taxon>Ecdysozoa</taxon>
        <taxon>Arthropoda</taxon>
        <taxon>Hexapoda</taxon>
        <taxon>Insecta</taxon>
        <taxon>Pterygota</taxon>
        <taxon>Neoptera</taxon>
        <taxon>Endopterygota</taxon>
        <taxon>Coleoptera</taxon>
        <taxon>Polyphaga</taxon>
        <taxon>Cucujiformia</taxon>
        <taxon>Curculionidae</taxon>
        <taxon>Scolytinae</taxon>
        <taxon>Dendroctonus</taxon>
    </lineage>
</organism>
<evidence type="ECO:0000313" key="4">
    <source>
        <dbReference type="Proteomes" id="UP000030742"/>
    </source>
</evidence>
<dbReference type="Pfam" id="PF19018">
    <property type="entry name" value="Vanin_C"/>
    <property type="match status" value="1"/>
</dbReference>
<evidence type="ECO:0000313" key="3">
    <source>
        <dbReference type="EMBL" id="ERL87125.1"/>
    </source>
</evidence>
<keyword evidence="1" id="KW-0812">Transmembrane</keyword>
<feature type="transmembrane region" description="Helical" evidence="1">
    <location>
        <begin position="104"/>
        <end position="132"/>
    </location>
</feature>
<accession>U4UAY9</accession>
<evidence type="ECO:0000256" key="1">
    <source>
        <dbReference type="SAM" id="Phobius"/>
    </source>
</evidence>